<sequence length="470" mass="50925">MTDTWTTTGVTNGRVTNDEAHAAVAAARALFDQHRITTVQFGMTDIDGQLRGKFVPAEVFLDSIVRRGSTIPNIVFGWDIEDTLMDCYTVSGWQTGYSDVVLVPDLATLRPVPWEPGHALVLCDVVNTDGSQVAVSPRTVLVEQAARAAALGYRVTAGYELEFYLFRETPESAAAKGYRNLTPAAPGHATFSLNRHSALEEVIGAIREGMRACDVPILASNAEYGAGQLEINIEHADVLTTADRVAIYKNGVRRIAEQHGYLATFMAKVATESAGSSAHIHQSMQRIDSPARNAMWDGDGPSALMRHAVAGQLASMRDFTVLYCPTVNSYKRRVPGSWSPVSAAWGTDNRTAALRVIAADEPTCRMENRLPGADANPYLALSACVAGILHGIDNDLQPPAPVVGNAYEGAEAALPCSLAEAVDAFGRSGLARAAFGDTFVEHYLASRQWERDRHREAVSDWENGRYFSRV</sequence>
<dbReference type="GO" id="GO:0006542">
    <property type="term" value="P:glutamine biosynthetic process"/>
    <property type="evidence" value="ECO:0007669"/>
    <property type="project" value="InterPro"/>
</dbReference>
<dbReference type="eggNOG" id="COG0174">
    <property type="taxonomic scope" value="Bacteria"/>
</dbReference>
<keyword evidence="2" id="KW-0436">Ligase</keyword>
<proteinExistence type="inferred from homology"/>
<dbReference type="Pfam" id="PF00120">
    <property type="entry name" value="Gln-synt_C"/>
    <property type="match status" value="1"/>
</dbReference>
<dbReference type="InterPro" id="IPR036651">
    <property type="entry name" value="Gln_synt_N_sf"/>
</dbReference>
<dbReference type="RefSeq" id="WP_003929468.1">
    <property type="nucleotide sequence ID" value="NZ_JH814686.1"/>
</dbReference>
<organism evidence="9 10">
    <name type="scientific">Mycolicibacterium vaccae ATCC 25954</name>
    <dbReference type="NCBI Taxonomy" id="1194972"/>
    <lineage>
        <taxon>Bacteria</taxon>
        <taxon>Bacillati</taxon>
        <taxon>Actinomycetota</taxon>
        <taxon>Actinomycetes</taxon>
        <taxon>Mycobacteriales</taxon>
        <taxon>Mycobacteriaceae</taxon>
        <taxon>Mycolicibacterium</taxon>
    </lineage>
</organism>
<dbReference type="AlphaFoldDB" id="K0V742"/>
<evidence type="ECO:0000259" key="7">
    <source>
        <dbReference type="PROSITE" id="PS51986"/>
    </source>
</evidence>
<accession>K0V742</accession>
<keyword evidence="3" id="KW-0547">Nucleotide-binding</keyword>
<evidence type="ECO:0000256" key="5">
    <source>
        <dbReference type="PROSITE-ProRule" id="PRU01330"/>
    </source>
</evidence>
<feature type="domain" description="GS catalytic" evidence="8">
    <location>
        <begin position="137"/>
        <end position="470"/>
    </location>
</feature>
<evidence type="ECO:0000259" key="8">
    <source>
        <dbReference type="PROSITE" id="PS51987"/>
    </source>
</evidence>
<dbReference type="SUPFAM" id="SSF55931">
    <property type="entry name" value="Glutamine synthetase/guanido kinase"/>
    <property type="match status" value="1"/>
</dbReference>
<dbReference type="EMBL" id="ALQA01000051">
    <property type="protein sequence ID" value="EJZ06854.1"/>
    <property type="molecule type" value="Genomic_DNA"/>
</dbReference>
<gene>
    <name evidence="9" type="ORF">MVAC_20548</name>
</gene>
<dbReference type="GO" id="GO:0004356">
    <property type="term" value="F:glutamine synthetase activity"/>
    <property type="evidence" value="ECO:0007669"/>
    <property type="project" value="InterPro"/>
</dbReference>
<evidence type="ECO:0000313" key="10">
    <source>
        <dbReference type="Proteomes" id="UP000006072"/>
    </source>
</evidence>
<reference evidence="9 10" key="1">
    <citation type="journal article" date="2012" name="J. Bacteriol.">
        <title>Complete Genome Sequence of Mycobacterium vaccae Type Strain ATCC 25954.</title>
        <authorList>
            <person name="Ho Y.S."/>
            <person name="Adroub S.A."/>
            <person name="Abadi M."/>
            <person name="Al Alwan B."/>
            <person name="Alkhateeb R."/>
            <person name="Gao G."/>
            <person name="Ragab A."/>
            <person name="Ali S."/>
            <person name="van Soolingen D."/>
            <person name="Bitter W."/>
            <person name="Pain A."/>
            <person name="Abdallah A.M."/>
        </authorList>
    </citation>
    <scope>NUCLEOTIDE SEQUENCE [LARGE SCALE GENOMIC DNA]</scope>
    <source>
        <strain evidence="9 10">ATCC 25954</strain>
    </source>
</reference>
<feature type="domain" description="GS beta-grasp" evidence="7">
    <location>
        <begin position="34"/>
        <end position="130"/>
    </location>
</feature>
<dbReference type="InterPro" id="IPR008147">
    <property type="entry name" value="Gln_synt_N"/>
</dbReference>
<dbReference type="GO" id="GO:0005524">
    <property type="term" value="F:ATP binding"/>
    <property type="evidence" value="ECO:0007669"/>
    <property type="project" value="UniProtKB-KW"/>
</dbReference>
<keyword evidence="4" id="KW-0067">ATP-binding</keyword>
<comment type="caution">
    <text evidence="9">The sequence shown here is derived from an EMBL/GenBank/DDBJ whole genome shotgun (WGS) entry which is preliminary data.</text>
</comment>
<dbReference type="PANTHER" id="PTHR43785">
    <property type="entry name" value="GAMMA-GLUTAMYLPUTRESCINE SYNTHETASE"/>
    <property type="match status" value="1"/>
</dbReference>
<evidence type="ECO:0000256" key="4">
    <source>
        <dbReference type="ARBA" id="ARBA00022840"/>
    </source>
</evidence>
<dbReference type="Gene3D" id="3.10.20.70">
    <property type="entry name" value="Glutamine synthetase, N-terminal domain"/>
    <property type="match status" value="1"/>
</dbReference>
<evidence type="ECO:0000256" key="2">
    <source>
        <dbReference type="ARBA" id="ARBA00022598"/>
    </source>
</evidence>
<evidence type="ECO:0000256" key="6">
    <source>
        <dbReference type="RuleBase" id="RU000384"/>
    </source>
</evidence>
<evidence type="ECO:0000256" key="3">
    <source>
        <dbReference type="ARBA" id="ARBA00022741"/>
    </source>
</evidence>
<dbReference type="InterPro" id="IPR014746">
    <property type="entry name" value="Gln_synth/guanido_kin_cat_dom"/>
</dbReference>
<dbReference type="Gene3D" id="3.30.590.10">
    <property type="entry name" value="Glutamine synthetase/guanido kinase, catalytic domain"/>
    <property type="match status" value="1"/>
</dbReference>
<evidence type="ECO:0000256" key="1">
    <source>
        <dbReference type="ARBA" id="ARBA00009897"/>
    </source>
</evidence>
<protein>
    <submittedName>
        <fullName evidence="9">Gamma-glutamylisopropylamide synthetase</fullName>
    </submittedName>
</protein>
<dbReference type="PATRIC" id="fig|1194972.3.peg.4094"/>
<dbReference type="SMART" id="SM01230">
    <property type="entry name" value="Gln-synt_C"/>
    <property type="match status" value="1"/>
</dbReference>
<evidence type="ECO:0000313" key="9">
    <source>
        <dbReference type="EMBL" id="EJZ06854.1"/>
    </source>
</evidence>
<dbReference type="PROSITE" id="PS51987">
    <property type="entry name" value="GS_CATALYTIC"/>
    <property type="match status" value="1"/>
</dbReference>
<dbReference type="SUPFAM" id="SSF54368">
    <property type="entry name" value="Glutamine synthetase, N-terminal domain"/>
    <property type="match status" value="1"/>
</dbReference>
<dbReference type="Proteomes" id="UP000006072">
    <property type="component" value="Unassembled WGS sequence"/>
</dbReference>
<dbReference type="InterPro" id="IPR008146">
    <property type="entry name" value="Gln_synth_cat_dom"/>
</dbReference>
<dbReference type="PANTHER" id="PTHR43785:SF12">
    <property type="entry name" value="TYPE-1 GLUTAMINE SYNTHETASE 2"/>
    <property type="match status" value="1"/>
</dbReference>
<keyword evidence="10" id="KW-1185">Reference proteome</keyword>
<dbReference type="HOGENOM" id="CLU_017290_0_3_11"/>
<dbReference type="PROSITE" id="PS51986">
    <property type="entry name" value="GS_BETA_GRASP"/>
    <property type="match status" value="1"/>
</dbReference>
<name>K0V742_MYCVA</name>
<comment type="similarity">
    <text evidence="1 5 6">Belongs to the glutamine synthetase family.</text>
</comment>